<dbReference type="InterPro" id="IPR029154">
    <property type="entry name" value="HIBADH-like_NADP-bd"/>
</dbReference>
<dbReference type="InterPro" id="IPR002204">
    <property type="entry name" value="3-OH-isobutyrate_DH-rel_CS"/>
</dbReference>
<keyword evidence="4" id="KW-1185">Reference proteome</keyword>
<dbReference type="AlphaFoldDB" id="A0A395I4G2"/>
<dbReference type="Pfam" id="PF03446">
    <property type="entry name" value="NAD_binding_2"/>
    <property type="match status" value="1"/>
</dbReference>
<protein>
    <submittedName>
        <fullName evidence="3">Putative oxidoreductase</fullName>
    </submittedName>
</protein>
<dbReference type="Gene3D" id="1.10.1040.10">
    <property type="entry name" value="N-(1-d-carboxylethyl)-l-norvaline Dehydrogenase, domain 2"/>
    <property type="match status" value="2"/>
</dbReference>
<dbReference type="Pfam" id="PF14833">
    <property type="entry name" value="NAD_binding_11"/>
    <property type="match status" value="2"/>
</dbReference>
<dbReference type="Gene3D" id="3.40.50.720">
    <property type="entry name" value="NAD(P)-binding Rossmann-like Domain"/>
    <property type="match status" value="1"/>
</dbReference>
<feature type="domain" description="6-phosphogluconate dehydrogenase NADP-binding" evidence="1">
    <location>
        <begin position="6"/>
        <end position="163"/>
    </location>
</feature>
<dbReference type="EMBL" id="KZ824274">
    <property type="protein sequence ID" value="RAL14483.1"/>
    <property type="molecule type" value="Genomic_DNA"/>
</dbReference>
<dbReference type="RefSeq" id="XP_025553637.1">
    <property type="nucleotide sequence ID" value="XM_025693517.1"/>
</dbReference>
<dbReference type="InterPro" id="IPR008927">
    <property type="entry name" value="6-PGluconate_DH-like_C_sf"/>
</dbReference>
<dbReference type="Proteomes" id="UP000248961">
    <property type="component" value="Unassembled WGS sequence"/>
</dbReference>
<dbReference type="GO" id="GO:0050661">
    <property type="term" value="F:NADP binding"/>
    <property type="evidence" value="ECO:0007669"/>
    <property type="project" value="InterPro"/>
</dbReference>
<gene>
    <name evidence="3" type="ORF">BO97DRAFT_386189</name>
</gene>
<accession>A0A395I4G2</accession>
<dbReference type="OrthoDB" id="48988at2759"/>
<dbReference type="SUPFAM" id="SSF51735">
    <property type="entry name" value="NAD(P)-binding Rossmann-fold domains"/>
    <property type="match status" value="1"/>
</dbReference>
<dbReference type="STRING" id="1450537.A0A395I4G2"/>
<dbReference type="InterPro" id="IPR006115">
    <property type="entry name" value="6PGDH_NADP-bd"/>
</dbReference>
<dbReference type="GeneID" id="37197806"/>
<dbReference type="PROSITE" id="PS00895">
    <property type="entry name" value="3_HYDROXYISOBUT_DH"/>
    <property type="match status" value="1"/>
</dbReference>
<evidence type="ECO:0000313" key="3">
    <source>
        <dbReference type="EMBL" id="RAL14483.1"/>
    </source>
</evidence>
<dbReference type="SUPFAM" id="SSF48179">
    <property type="entry name" value="6-phosphogluconate dehydrogenase C-terminal domain-like"/>
    <property type="match status" value="2"/>
</dbReference>
<feature type="domain" description="3-hydroxyisobutyrate dehydrogenase-like NAD-binding" evidence="2">
    <location>
        <begin position="175"/>
        <end position="299"/>
    </location>
</feature>
<feature type="domain" description="3-hydroxyisobutyrate dehydrogenase-like NAD-binding" evidence="2">
    <location>
        <begin position="323"/>
        <end position="441"/>
    </location>
</feature>
<evidence type="ECO:0000313" key="4">
    <source>
        <dbReference type="Proteomes" id="UP000248961"/>
    </source>
</evidence>
<dbReference type="GO" id="GO:0016491">
    <property type="term" value="F:oxidoreductase activity"/>
    <property type="evidence" value="ECO:0007669"/>
    <property type="project" value="InterPro"/>
</dbReference>
<dbReference type="VEuPathDB" id="FungiDB:BO97DRAFT_386189"/>
<dbReference type="GO" id="GO:0051287">
    <property type="term" value="F:NAD binding"/>
    <property type="evidence" value="ECO:0007669"/>
    <property type="project" value="InterPro"/>
</dbReference>
<dbReference type="PANTHER" id="PTHR43060:SF17">
    <property type="entry name" value="L-THREONATE DEHYDROGENASE"/>
    <property type="match status" value="1"/>
</dbReference>
<reference evidence="3 4" key="1">
    <citation type="submission" date="2018-02" db="EMBL/GenBank/DDBJ databases">
        <title>The genomes of Aspergillus section Nigri reveals drivers in fungal speciation.</title>
        <authorList>
            <consortium name="DOE Joint Genome Institute"/>
            <person name="Vesth T.C."/>
            <person name="Nybo J."/>
            <person name="Theobald S."/>
            <person name="Brandl J."/>
            <person name="Frisvad J.C."/>
            <person name="Nielsen K.F."/>
            <person name="Lyhne E.K."/>
            <person name="Kogle M.E."/>
            <person name="Kuo A."/>
            <person name="Riley R."/>
            <person name="Clum A."/>
            <person name="Nolan M."/>
            <person name="Lipzen A."/>
            <person name="Salamov A."/>
            <person name="Henrissat B."/>
            <person name="Wiebenga A."/>
            <person name="De vries R.P."/>
            <person name="Grigoriev I.V."/>
            <person name="Mortensen U.H."/>
            <person name="Andersen M.R."/>
            <person name="Baker S.E."/>
        </authorList>
    </citation>
    <scope>NUCLEOTIDE SEQUENCE [LARGE SCALE GENOMIC DNA]</scope>
    <source>
        <strain evidence="3 4">CBS 101889</strain>
    </source>
</reference>
<dbReference type="PANTHER" id="PTHR43060">
    <property type="entry name" value="3-HYDROXYISOBUTYRATE DEHYDROGENASE-LIKE 1, MITOCHONDRIAL-RELATED"/>
    <property type="match status" value="1"/>
</dbReference>
<name>A0A395I4G2_ASPHC</name>
<organism evidence="3 4">
    <name type="scientific">Aspergillus homomorphus (strain CBS 101889)</name>
    <dbReference type="NCBI Taxonomy" id="1450537"/>
    <lineage>
        <taxon>Eukaryota</taxon>
        <taxon>Fungi</taxon>
        <taxon>Dikarya</taxon>
        <taxon>Ascomycota</taxon>
        <taxon>Pezizomycotina</taxon>
        <taxon>Eurotiomycetes</taxon>
        <taxon>Eurotiomycetidae</taxon>
        <taxon>Eurotiales</taxon>
        <taxon>Aspergillaceae</taxon>
        <taxon>Aspergillus</taxon>
        <taxon>Aspergillus subgen. Circumdati</taxon>
    </lineage>
</organism>
<sequence length="449" mass="46659">MSKPAIGFVGLGAMGFGMATHLVKEGYAVHGYDVFPASIERFSAAGGIPAASLRASAEDKPFYVCMVASAPQVESVLFDSEDGIAQSLPRNATLLIMSTIPASTAQSLTERLHTTHNRPDIHVVDAPVSGGAKRAADGTLSIMAGGTTAALEAATPLLSTLSAPGKLYLVPGGIGAGSNMKMVHQVLAAIHILGASEVQGLAARLGLDAHATAERIIRGPGAAWTWMHENRSPRILGGESEWKPGVSAVTIILKDAGIITTSAREHHFPTPLCTTAEQIYLSALLQGYGSHDDAALVRQYFGGAVAEVDAAGLAAEEKEERTRLVLDLMEAVNLVAAAEAIAFARFLGVDLHQFYGLVREAAGGSRVFVTQGLEMIEGRVAEKAPAGAETVDALVARLEAAVQRARDLHCPLYLGNAALGVLSLARRAGLGAFSSTAVVGLYDGVLGKL</sequence>
<proteinExistence type="predicted"/>
<evidence type="ECO:0000259" key="2">
    <source>
        <dbReference type="Pfam" id="PF14833"/>
    </source>
</evidence>
<dbReference type="InterPro" id="IPR036291">
    <property type="entry name" value="NAD(P)-bd_dom_sf"/>
</dbReference>
<dbReference type="InterPro" id="IPR013328">
    <property type="entry name" value="6PGD_dom2"/>
</dbReference>
<evidence type="ECO:0000259" key="1">
    <source>
        <dbReference type="Pfam" id="PF03446"/>
    </source>
</evidence>